<keyword evidence="4" id="KW-0648">Protein biosynthesis</keyword>
<evidence type="ECO:0000256" key="3">
    <source>
        <dbReference type="ARBA" id="ARBA00022840"/>
    </source>
</evidence>
<accession>A0A0F9CTC3</accession>
<dbReference type="Pfam" id="PF08264">
    <property type="entry name" value="Anticodon_1"/>
    <property type="match status" value="1"/>
</dbReference>
<dbReference type="PANTHER" id="PTHR42780">
    <property type="entry name" value="SOLEUCYL-TRNA SYNTHETASE"/>
    <property type="match status" value="1"/>
</dbReference>
<keyword evidence="2" id="KW-0547">Nucleotide-binding</keyword>
<evidence type="ECO:0000259" key="6">
    <source>
        <dbReference type="Pfam" id="PF08264"/>
    </source>
</evidence>
<dbReference type="GO" id="GO:0006428">
    <property type="term" value="P:isoleucyl-tRNA aminoacylation"/>
    <property type="evidence" value="ECO:0007669"/>
    <property type="project" value="TreeGrafter"/>
</dbReference>
<dbReference type="InterPro" id="IPR013155">
    <property type="entry name" value="M/V/L/I-tRNA-synth_anticd-bd"/>
</dbReference>
<dbReference type="InterPro" id="IPR009080">
    <property type="entry name" value="tRNAsynth_Ia_anticodon-bd"/>
</dbReference>
<dbReference type="AlphaFoldDB" id="A0A0F9CTC3"/>
<keyword evidence="3" id="KW-0067">ATP-binding</keyword>
<evidence type="ECO:0000256" key="1">
    <source>
        <dbReference type="ARBA" id="ARBA00022598"/>
    </source>
</evidence>
<dbReference type="GO" id="GO:0005524">
    <property type="term" value="F:ATP binding"/>
    <property type="evidence" value="ECO:0007669"/>
    <property type="project" value="UniProtKB-KW"/>
</dbReference>
<reference evidence="7" key="1">
    <citation type="journal article" date="2015" name="Nature">
        <title>Complex archaea that bridge the gap between prokaryotes and eukaryotes.</title>
        <authorList>
            <person name="Spang A."/>
            <person name="Saw J.H."/>
            <person name="Jorgensen S.L."/>
            <person name="Zaremba-Niedzwiedzka K."/>
            <person name="Martijn J."/>
            <person name="Lind A.E."/>
            <person name="van Eijk R."/>
            <person name="Schleper C."/>
            <person name="Guy L."/>
            <person name="Ettema T.J."/>
        </authorList>
    </citation>
    <scope>NUCLEOTIDE SEQUENCE</scope>
</reference>
<gene>
    <name evidence="7" type="ORF">LCGC14_2285180</name>
</gene>
<dbReference type="SUPFAM" id="SSF47323">
    <property type="entry name" value="Anticodon-binding domain of a subclass of class I aminoacyl-tRNA synthetases"/>
    <property type="match status" value="1"/>
</dbReference>
<dbReference type="EMBL" id="LAZR01031882">
    <property type="protein sequence ID" value="KKL52464.1"/>
    <property type="molecule type" value="Genomic_DNA"/>
</dbReference>
<feature type="non-terminal residue" evidence="7">
    <location>
        <position position="97"/>
    </location>
</feature>
<dbReference type="GO" id="GO:0004822">
    <property type="term" value="F:isoleucine-tRNA ligase activity"/>
    <property type="evidence" value="ECO:0007669"/>
    <property type="project" value="InterPro"/>
</dbReference>
<comment type="caution">
    <text evidence="7">The sequence shown here is derived from an EMBL/GenBank/DDBJ whole genome shotgun (WGS) entry which is preliminary data.</text>
</comment>
<dbReference type="Gene3D" id="1.10.730.10">
    <property type="entry name" value="Isoleucyl-tRNA Synthetase, Domain 1"/>
    <property type="match status" value="1"/>
</dbReference>
<dbReference type="PANTHER" id="PTHR42780:SF1">
    <property type="entry name" value="ISOLEUCINE--TRNA LIGASE, CYTOPLASMIC"/>
    <property type="match status" value="1"/>
</dbReference>
<keyword evidence="5" id="KW-0030">Aminoacyl-tRNA synthetase</keyword>
<evidence type="ECO:0000256" key="5">
    <source>
        <dbReference type="ARBA" id="ARBA00023146"/>
    </source>
</evidence>
<evidence type="ECO:0000256" key="4">
    <source>
        <dbReference type="ARBA" id="ARBA00022917"/>
    </source>
</evidence>
<organism evidence="7">
    <name type="scientific">marine sediment metagenome</name>
    <dbReference type="NCBI Taxonomy" id="412755"/>
    <lineage>
        <taxon>unclassified sequences</taxon>
        <taxon>metagenomes</taxon>
        <taxon>ecological metagenomes</taxon>
    </lineage>
</organism>
<feature type="domain" description="Methionyl/Valyl/Leucyl/Isoleucyl-tRNA synthetase anticodon-binding" evidence="6">
    <location>
        <begin position="3"/>
        <end position="95"/>
    </location>
</feature>
<name>A0A0F9CTC3_9ZZZZ</name>
<proteinExistence type="predicted"/>
<protein>
    <recommendedName>
        <fullName evidence="6">Methionyl/Valyl/Leucyl/Isoleucyl-tRNA synthetase anticodon-binding domain-containing protein</fullName>
    </recommendedName>
</protein>
<keyword evidence="1" id="KW-0436">Ligase</keyword>
<evidence type="ECO:0000256" key="2">
    <source>
        <dbReference type="ARBA" id="ARBA00022741"/>
    </source>
</evidence>
<sequence>MLVLFKILFNVLLILAPINPMISEEIFQKMFKPYFNSLVLEETESIHLQNWPKYNEDKIDPELEKQMHFVRDLTESVRALKEENKIRLRWENKKIII</sequence>
<dbReference type="InterPro" id="IPR023586">
    <property type="entry name" value="Ile-tRNA-ligase_type2"/>
</dbReference>
<evidence type="ECO:0000313" key="7">
    <source>
        <dbReference type="EMBL" id="KKL52464.1"/>
    </source>
</evidence>